<comment type="catalytic activity">
    <reaction evidence="9">
        <text>L-seryl-[protein] + ATP = O-phospho-L-seryl-[protein] + ADP + H(+)</text>
        <dbReference type="Rhea" id="RHEA:17989"/>
        <dbReference type="Rhea" id="RHEA-COMP:9863"/>
        <dbReference type="Rhea" id="RHEA-COMP:11604"/>
        <dbReference type="ChEBI" id="CHEBI:15378"/>
        <dbReference type="ChEBI" id="CHEBI:29999"/>
        <dbReference type="ChEBI" id="CHEBI:30616"/>
        <dbReference type="ChEBI" id="CHEBI:83421"/>
        <dbReference type="ChEBI" id="CHEBI:456216"/>
        <dbReference type="EC" id="2.7.11.1"/>
    </reaction>
</comment>
<feature type="compositionally biased region" description="Polar residues" evidence="10">
    <location>
        <begin position="1"/>
        <end position="10"/>
    </location>
</feature>
<dbReference type="CDD" id="cd06614">
    <property type="entry name" value="STKc_PAK"/>
    <property type="match status" value="1"/>
</dbReference>
<dbReference type="GO" id="GO:0046872">
    <property type="term" value="F:metal ion binding"/>
    <property type="evidence" value="ECO:0007669"/>
    <property type="project" value="UniProtKB-KW"/>
</dbReference>
<evidence type="ECO:0000259" key="11">
    <source>
        <dbReference type="PROSITE" id="PS50011"/>
    </source>
</evidence>
<evidence type="ECO:0000313" key="14">
    <source>
        <dbReference type="Proteomes" id="UP000605846"/>
    </source>
</evidence>
<dbReference type="Pfam" id="PF00069">
    <property type="entry name" value="Pkinase"/>
    <property type="match status" value="1"/>
</dbReference>
<dbReference type="GO" id="GO:0004713">
    <property type="term" value="F:protein tyrosine kinase activity"/>
    <property type="evidence" value="ECO:0007669"/>
    <property type="project" value="InterPro"/>
</dbReference>
<keyword evidence="4" id="KW-0479">Metal-binding</keyword>
<dbReference type="EMBL" id="JABAYA010000073">
    <property type="protein sequence ID" value="KAF7726701.1"/>
    <property type="molecule type" value="Genomic_DNA"/>
</dbReference>
<evidence type="ECO:0000313" key="13">
    <source>
        <dbReference type="EMBL" id="KAF7726701.1"/>
    </source>
</evidence>
<dbReference type="InterPro" id="IPR020635">
    <property type="entry name" value="Tyr_kinase_cat_dom"/>
</dbReference>
<dbReference type="GO" id="GO:0004674">
    <property type="term" value="F:protein serine/threonine kinase activity"/>
    <property type="evidence" value="ECO:0007669"/>
    <property type="project" value="UniProtKB-EC"/>
</dbReference>
<feature type="region of interest" description="Disordered" evidence="10">
    <location>
        <begin position="577"/>
        <end position="624"/>
    </location>
</feature>
<feature type="region of interest" description="Disordered" evidence="10">
    <location>
        <begin position="1"/>
        <end position="41"/>
    </location>
</feature>
<dbReference type="PANTHER" id="PTHR45832">
    <property type="entry name" value="SERINE/THREONINE-PROTEIN KINASE SAMKA-RELATED-RELATED"/>
    <property type="match status" value="1"/>
</dbReference>
<dbReference type="InterPro" id="IPR051931">
    <property type="entry name" value="PAK3-like"/>
</dbReference>
<dbReference type="Pfam" id="PF00786">
    <property type="entry name" value="PBD"/>
    <property type="match status" value="2"/>
</dbReference>
<comment type="cofactor">
    <cofactor evidence="1">
        <name>Mg(2+)</name>
        <dbReference type="ChEBI" id="CHEBI:18420"/>
    </cofactor>
</comment>
<dbReference type="AlphaFoldDB" id="A0A8H7BSG9"/>
<dbReference type="InterPro" id="IPR000095">
    <property type="entry name" value="CRIB_dom"/>
</dbReference>
<dbReference type="Gene3D" id="3.90.810.10">
    <property type="entry name" value="CRIB domain"/>
    <property type="match status" value="2"/>
</dbReference>
<dbReference type="SMART" id="SM00219">
    <property type="entry name" value="TyrKc"/>
    <property type="match status" value="1"/>
</dbReference>
<evidence type="ECO:0000256" key="4">
    <source>
        <dbReference type="ARBA" id="ARBA00022723"/>
    </source>
</evidence>
<dbReference type="PROSITE" id="PS50011">
    <property type="entry name" value="PROTEIN_KINASE_DOM"/>
    <property type="match status" value="1"/>
</dbReference>
<organism evidence="13 14">
    <name type="scientific">Apophysomyces ossiformis</name>
    <dbReference type="NCBI Taxonomy" id="679940"/>
    <lineage>
        <taxon>Eukaryota</taxon>
        <taxon>Fungi</taxon>
        <taxon>Fungi incertae sedis</taxon>
        <taxon>Mucoromycota</taxon>
        <taxon>Mucoromycotina</taxon>
        <taxon>Mucoromycetes</taxon>
        <taxon>Mucorales</taxon>
        <taxon>Mucorineae</taxon>
        <taxon>Mucoraceae</taxon>
        <taxon>Apophysomyces</taxon>
    </lineage>
</organism>
<dbReference type="InterPro" id="IPR011009">
    <property type="entry name" value="Kinase-like_dom_sf"/>
</dbReference>
<dbReference type="OrthoDB" id="248923at2759"/>
<proteinExistence type="inferred from homology"/>
<feature type="region of interest" description="Disordered" evidence="10">
    <location>
        <begin position="205"/>
        <end position="242"/>
    </location>
</feature>
<dbReference type="Proteomes" id="UP000605846">
    <property type="component" value="Unassembled WGS sequence"/>
</dbReference>
<keyword evidence="13" id="KW-0418">Kinase</keyword>
<comment type="caution">
    <text evidence="13">The sequence shown here is derived from an EMBL/GenBank/DDBJ whole genome shotgun (WGS) entry which is preliminary data.</text>
</comment>
<protein>
    <submittedName>
        <fullName evidence="13">p21 protein (Cdc42 Rac)-activated kinase</fullName>
    </submittedName>
</protein>
<evidence type="ECO:0000256" key="9">
    <source>
        <dbReference type="ARBA" id="ARBA00048679"/>
    </source>
</evidence>
<keyword evidence="3" id="KW-0808">Transferase</keyword>
<dbReference type="Gene3D" id="1.10.510.10">
    <property type="entry name" value="Transferase(Phosphotransferase) domain 1"/>
    <property type="match status" value="1"/>
</dbReference>
<dbReference type="InterPro" id="IPR036936">
    <property type="entry name" value="CRIB_dom_sf"/>
</dbReference>
<feature type="compositionally biased region" description="Acidic residues" evidence="10">
    <location>
        <begin position="595"/>
        <end position="612"/>
    </location>
</feature>
<gene>
    <name evidence="13" type="primary">PAK1_3</name>
    <name evidence="13" type="ORF">EC973_008475</name>
</gene>
<evidence type="ECO:0000256" key="1">
    <source>
        <dbReference type="ARBA" id="ARBA00001946"/>
    </source>
</evidence>
<keyword evidence="7" id="KW-0460">Magnesium</keyword>
<dbReference type="InterPro" id="IPR000719">
    <property type="entry name" value="Prot_kinase_dom"/>
</dbReference>
<keyword evidence="14" id="KW-1185">Reference proteome</keyword>
<evidence type="ECO:0000259" key="12">
    <source>
        <dbReference type="PROSITE" id="PS50108"/>
    </source>
</evidence>
<feature type="compositionally biased region" description="Polar residues" evidence="10">
    <location>
        <begin position="23"/>
        <end position="35"/>
    </location>
</feature>
<evidence type="ECO:0000256" key="7">
    <source>
        <dbReference type="ARBA" id="ARBA00022842"/>
    </source>
</evidence>
<comment type="similarity">
    <text evidence="2">Belongs to the protein kinase superfamily. STE Ser/Thr protein kinase family. STE20 subfamily.</text>
</comment>
<accession>A0A8H7BSG9</accession>
<evidence type="ECO:0000256" key="3">
    <source>
        <dbReference type="ARBA" id="ARBA00022679"/>
    </source>
</evidence>
<feature type="domain" description="CRIB" evidence="12">
    <location>
        <begin position="149"/>
        <end position="162"/>
    </location>
</feature>
<evidence type="ECO:0000256" key="8">
    <source>
        <dbReference type="ARBA" id="ARBA00047899"/>
    </source>
</evidence>
<dbReference type="SUPFAM" id="SSF56112">
    <property type="entry name" value="Protein kinase-like (PK-like)"/>
    <property type="match status" value="1"/>
</dbReference>
<dbReference type="PANTHER" id="PTHR45832:SF22">
    <property type="entry name" value="SERINE_THREONINE-PROTEIN KINASE SAMKA-RELATED"/>
    <property type="match status" value="1"/>
</dbReference>
<name>A0A8H7BSG9_9FUNG</name>
<evidence type="ECO:0000256" key="10">
    <source>
        <dbReference type="SAM" id="MobiDB-lite"/>
    </source>
</evidence>
<evidence type="ECO:0000256" key="5">
    <source>
        <dbReference type="ARBA" id="ARBA00022741"/>
    </source>
</evidence>
<feature type="domain" description="Protein kinase" evidence="11">
    <location>
        <begin position="317"/>
        <end position="572"/>
    </location>
</feature>
<evidence type="ECO:0000256" key="2">
    <source>
        <dbReference type="ARBA" id="ARBA00008874"/>
    </source>
</evidence>
<keyword evidence="5" id="KW-0547">Nucleotide-binding</keyword>
<evidence type="ECO:0000256" key="6">
    <source>
        <dbReference type="ARBA" id="ARBA00022840"/>
    </source>
</evidence>
<sequence length="624" mass="70061">MGNTIATQTAPHPAQERLHQCDSRPSTAGLPSSGRSLRRIESSSTLSSFGRFYQHANPSNTSMASKVSKASSRRQQFEKVLDIGKPTQFEHGIHVEYNKDNGKYMGLPDVWQSSLPSDDVLNTNYINPNLVPSTVPVKPKTMKKSPSVIGKPYNFQHNIHVQVDKHGLKGLPLEWQHILKASGIPEEVVKANPQTVERLMYVRMPDSLQKERKRSVKDPESPHSANMIRNGPDTSNHRNHETDLPVGFAPPSRARTSKLLHLPPIQPPSPAPQLNDATSENIDHEPTCSLARSDTVMSLDSSFIDDIVDATDPETLYTDFVLIAEGESGPMYAAKQIGTGRIVAVKKIPKTAEEKLKKIRNELTTMKMSRHPNIVEYIASYITETEVWIAMECMDVSLADLLSVSPDDGPHLKEEHISRVAKDILRALARLHRLNRIHRDIRSDNVLLNMRGEVKLADFGHCAQLTKHQPKRNSVVGTPYWMSPEVIKGLQYDAKADIWSLGVLMLEMAQGDPPYVEHPPLRALFLIAANGLPPLREPDRWSEEFKDFIQKCTTEDPSQRPSAEELLKHPFLRSVATTNDMTELIEETRRLELMNQEEEEEEEEEEDEEEEQASATSNLPAGKA</sequence>
<dbReference type="FunFam" id="1.10.510.10:FF:000768">
    <property type="entry name" value="Non-specific serine/threonine protein kinase"/>
    <property type="match status" value="1"/>
</dbReference>
<comment type="catalytic activity">
    <reaction evidence="8">
        <text>L-threonyl-[protein] + ATP = O-phospho-L-threonyl-[protein] + ADP + H(+)</text>
        <dbReference type="Rhea" id="RHEA:46608"/>
        <dbReference type="Rhea" id="RHEA-COMP:11060"/>
        <dbReference type="Rhea" id="RHEA-COMP:11605"/>
        <dbReference type="ChEBI" id="CHEBI:15378"/>
        <dbReference type="ChEBI" id="CHEBI:30013"/>
        <dbReference type="ChEBI" id="CHEBI:30616"/>
        <dbReference type="ChEBI" id="CHEBI:61977"/>
        <dbReference type="ChEBI" id="CHEBI:456216"/>
        <dbReference type="EC" id="2.7.11.1"/>
    </reaction>
</comment>
<dbReference type="GO" id="GO:0005524">
    <property type="term" value="F:ATP binding"/>
    <property type="evidence" value="ECO:0007669"/>
    <property type="project" value="UniProtKB-KW"/>
</dbReference>
<feature type="compositionally biased region" description="Polar residues" evidence="10">
    <location>
        <begin position="613"/>
        <end position="624"/>
    </location>
</feature>
<dbReference type="PROSITE" id="PS50108">
    <property type="entry name" value="CRIB"/>
    <property type="match status" value="2"/>
</dbReference>
<dbReference type="SMART" id="SM00285">
    <property type="entry name" value="PBD"/>
    <property type="match status" value="2"/>
</dbReference>
<dbReference type="Gene3D" id="3.30.200.20">
    <property type="entry name" value="Phosphorylase Kinase, domain 1"/>
    <property type="match status" value="1"/>
</dbReference>
<feature type="domain" description="CRIB" evidence="12">
    <location>
        <begin position="83"/>
        <end position="96"/>
    </location>
</feature>
<reference evidence="13" key="1">
    <citation type="submission" date="2020-01" db="EMBL/GenBank/DDBJ databases">
        <title>Genome Sequencing of Three Apophysomyces-Like Fungal Strains Confirms a Novel Fungal Genus in the Mucoromycota with divergent Burkholderia-like Endosymbiotic Bacteria.</title>
        <authorList>
            <person name="Stajich J.E."/>
            <person name="Macias A.M."/>
            <person name="Carter-House D."/>
            <person name="Lovett B."/>
            <person name="Kasson L.R."/>
            <person name="Berry K."/>
            <person name="Grigoriev I."/>
            <person name="Chang Y."/>
            <person name="Spatafora J."/>
            <person name="Kasson M.T."/>
        </authorList>
    </citation>
    <scope>NUCLEOTIDE SEQUENCE</scope>
    <source>
        <strain evidence="13">NRRL A-21654</strain>
    </source>
</reference>
<keyword evidence="6" id="KW-0067">ATP-binding</keyword>